<dbReference type="AlphaFoldDB" id="A0A7G9B2W9"/>
<keyword evidence="2" id="KW-1185">Reference proteome</keyword>
<evidence type="ECO:0000313" key="2">
    <source>
        <dbReference type="Proteomes" id="UP000515960"/>
    </source>
</evidence>
<organism evidence="1 2">
    <name type="scientific">Oscillibacter hominis</name>
    <dbReference type="NCBI Taxonomy" id="2763056"/>
    <lineage>
        <taxon>Bacteria</taxon>
        <taxon>Bacillati</taxon>
        <taxon>Bacillota</taxon>
        <taxon>Clostridia</taxon>
        <taxon>Eubacteriales</taxon>
        <taxon>Oscillospiraceae</taxon>
        <taxon>Oscillibacter</taxon>
    </lineage>
</organism>
<evidence type="ECO:0000313" key="1">
    <source>
        <dbReference type="EMBL" id="QNL43900.1"/>
    </source>
</evidence>
<sequence>MEHKKINEKHCGLRVDGDIHAKFRHACGFHGRSANAQIIRLMLKFIAEYESEHGKIKLEK</sequence>
<accession>A0A7G9B2W9</accession>
<protein>
    <recommendedName>
        <fullName evidence="3">Arc-like DNA binding domain-containing protein</fullName>
    </recommendedName>
</protein>
<dbReference type="RefSeq" id="WP_187332480.1">
    <property type="nucleotide sequence ID" value="NZ_CP060490.1"/>
</dbReference>
<gene>
    <name evidence="1" type="ORF">H8790_10640</name>
</gene>
<dbReference type="KEGG" id="ohi:H8790_10640"/>
<dbReference type="EMBL" id="CP060490">
    <property type="protein sequence ID" value="QNL43900.1"/>
    <property type="molecule type" value="Genomic_DNA"/>
</dbReference>
<evidence type="ECO:0008006" key="3">
    <source>
        <dbReference type="Google" id="ProtNLM"/>
    </source>
</evidence>
<dbReference type="Proteomes" id="UP000515960">
    <property type="component" value="Chromosome"/>
</dbReference>
<proteinExistence type="predicted"/>
<name>A0A7G9B2W9_9FIRM</name>
<reference evidence="1 2" key="1">
    <citation type="submission" date="2020-08" db="EMBL/GenBank/DDBJ databases">
        <authorList>
            <person name="Liu C."/>
            <person name="Sun Q."/>
        </authorList>
    </citation>
    <scope>NUCLEOTIDE SEQUENCE [LARGE SCALE GENOMIC DNA]</scope>
    <source>
        <strain evidence="1 2">NSJ-62</strain>
    </source>
</reference>